<dbReference type="Proteomes" id="UP000002909">
    <property type="component" value="Segment"/>
</dbReference>
<evidence type="ECO:0000313" key="1">
    <source>
        <dbReference type="EMBL" id="CCI88588.1"/>
    </source>
</evidence>
<evidence type="ECO:0000313" key="2">
    <source>
        <dbReference type="Proteomes" id="UP000002909"/>
    </source>
</evidence>
<dbReference type="KEGG" id="vg:14295498"/>
<dbReference type="RefSeq" id="YP_007235847.1">
    <property type="nucleotide sequence ID" value="NC_019909.1"/>
</dbReference>
<dbReference type="GeneID" id="14295498"/>
<organismHost>
    <name type="scientific">Yersinia enterocolitica</name>
    <dbReference type="NCBI Taxonomy" id="630"/>
</organismHost>
<gene>
    <name evidence="1" type="primary">g014</name>
    <name evidence="1" type="ORF">BN80_014</name>
</gene>
<name>I7J3V6_BPPR1</name>
<reference evidence="1 2" key="1">
    <citation type="submission" date="2012-06" db="EMBL/GenBank/DDBJ databases">
        <title>Genomic characterization of five bacteriophages specific for Yersinia species.</title>
        <authorList>
            <person name="Skurnik M."/>
            <person name="Nawaz A."/>
            <person name="Happonen L."/>
            <person name="Butcher S."/>
            <person name="Mattinen L."/>
        </authorList>
    </citation>
    <scope>NUCLEOTIDE SEQUENCE [LARGE SCALE GENOMIC DNA]</scope>
</reference>
<keyword evidence="2" id="KW-1185">Reference proteome</keyword>
<sequence>MSIVKVGQKYQLVDPVGFEEHSVHNKILRKKIAKYGNIITVKEVTSQDGIQHTEEFSSATTIATGHELILFFKLITLDEEIHDENECAEDSTEYVKVTRKVEINKTITDANEASKLISLLKSEFGL</sequence>
<protein>
    <submittedName>
        <fullName evidence="1">Uncharacterized protein</fullName>
    </submittedName>
</protein>
<accession>I7J3V6</accession>
<organism evidence="1 2">
    <name type="scientific">Yersinia phage phiR1-RT</name>
    <dbReference type="NCBI Taxonomy" id="1206558"/>
    <lineage>
        <taxon>Viruses</taxon>
        <taxon>Duplodnaviria</taxon>
        <taxon>Heunggongvirae</taxon>
        <taxon>Uroviricota</taxon>
        <taxon>Caudoviricetes</taxon>
        <taxon>Pantevenvirales</taxon>
        <taxon>Straboviridae</taxon>
        <taxon>Tevenvirinae</taxon>
        <taxon>Tegunavirus</taxon>
        <taxon>Tegunavirus r1rt</taxon>
    </lineage>
</organism>
<dbReference type="EMBL" id="HE956709">
    <property type="protein sequence ID" value="CCI88588.1"/>
    <property type="molecule type" value="Genomic_DNA"/>
</dbReference>
<proteinExistence type="predicted"/>